<dbReference type="GO" id="GO:0016491">
    <property type="term" value="F:oxidoreductase activity"/>
    <property type="evidence" value="ECO:0007669"/>
    <property type="project" value="UniProtKB-KW"/>
</dbReference>
<dbReference type="SUPFAM" id="SSF51735">
    <property type="entry name" value="NAD(P)-binding Rossmann-fold domains"/>
    <property type="match status" value="1"/>
</dbReference>
<reference evidence="3 4" key="1">
    <citation type="submission" date="2020-08" db="EMBL/GenBank/DDBJ databases">
        <title>Genomic Encyclopedia of Type Strains, Phase IV (KMG-IV): sequencing the most valuable type-strain genomes for metagenomic binning, comparative biology and taxonomic classification.</title>
        <authorList>
            <person name="Goeker M."/>
        </authorList>
    </citation>
    <scope>NUCLEOTIDE SEQUENCE [LARGE SCALE GENOMIC DNA]</scope>
    <source>
        <strain evidence="3 4">DSM 26736</strain>
    </source>
</reference>
<dbReference type="InterPro" id="IPR020904">
    <property type="entry name" value="Sc_DH/Rdtase_CS"/>
</dbReference>
<evidence type="ECO:0000256" key="1">
    <source>
        <dbReference type="ARBA" id="ARBA00006484"/>
    </source>
</evidence>
<name>A0A840YNQ8_9SPHN</name>
<dbReference type="Gene3D" id="3.40.50.720">
    <property type="entry name" value="NAD(P)-binding Rossmann-like Domain"/>
    <property type="match status" value="1"/>
</dbReference>
<accession>A0A840YNQ8</accession>
<dbReference type="Pfam" id="PF00106">
    <property type="entry name" value="adh_short"/>
    <property type="match status" value="1"/>
</dbReference>
<dbReference type="InterPro" id="IPR002347">
    <property type="entry name" value="SDR_fam"/>
</dbReference>
<dbReference type="PROSITE" id="PS00061">
    <property type="entry name" value="ADH_SHORT"/>
    <property type="match status" value="1"/>
</dbReference>
<sequence>MRQRRRRLGWAFVETGLQRELKMIDPNVRGAVQLTKLVLKDMVARDSGKILFTSPVAATMPDPFGAVYGTTKIFLRWFGEALRNELKDTGMAVTVLMPSVTEINFFSRAEMTDARAGQMENKDDPAVVAKARSDALMADKHKIVPLLKNKVMAGVADVSPLWQPPESTARSPSPARASRIKALDNAVPRPWPGTTYCGRAAVRTASQ</sequence>
<protein>
    <submittedName>
        <fullName evidence="3">Short-subunit dehydrogenase</fullName>
    </submittedName>
</protein>
<proteinExistence type="inferred from homology"/>
<keyword evidence="4" id="KW-1185">Reference proteome</keyword>
<organism evidence="3 4">
    <name type="scientific">Sphingomonas xinjiangensis</name>
    <dbReference type="NCBI Taxonomy" id="643568"/>
    <lineage>
        <taxon>Bacteria</taxon>
        <taxon>Pseudomonadati</taxon>
        <taxon>Pseudomonadota</taxon>
        <taxon>Alphaproteobacteria</taxon>
        <taxon>Sphingomonadales</taxon>
        <taxon>Sphingomonadaceae</taxon>
        <taxon>Sphingomonas</taxon>
    </lineage>
</organism>
<comment type="similarity">
    <text evidence="1">Belongs to the short-chain dehydrogenases/reductases (SDR) family.</text>
</comment>
<evidence type="ECO:0000313" key="3">
    <source>
        <dbReference type="EMBL" id="MBB5711976.1"/>
    </source>
</evidence>
<keyword evidence="2" id="KW-0560">Oxidoreductase</keyword>
<gene>
    <name evidence="3" type="ORF">FHT02_003229</name>
</gene>
<dbReference type="AlphaFoldDB" id="A0A840YNQ8"/>
<evidence type="ECO:0000313" key="4">
    <source>
        <dbReference type="Proteomes" id="UP000527143"/>
    </source>
</evidence>
<evidence type="ECO:0000256" key="2">
    <source>
        <dbReference type="ARBA" id="ARBA00023002"/>
    </source>
</evidence>
<dbReference type="EMBL" id="JACIJF010000011">
    <property type="protein sequence ID" value="MBB5711976.1"/>
    <property type="molecule type" value="Genomic_DNA"/>
</dbReference>
<dbReference type="InterPro" id="IPR036291">
    <property type="entry name" value="NAD(P)-bd_dom_sf"/>
</dbReference>
<dbReference type="PANTHER" id="PTHR42901:SF1">
    <property type="entry name" value="ALCOHOL DEHYDROGENASE"/>
    <property type="match status" value="1"/>
</dbReference>
<dbReference type="Proteomes" id="UP000527143">
    <property type="component" value="Unassembled WGS sequence"/>
</dbReference>
<dbReference type="PANTHER" id="PTHR42901">
    <property type="entry name" value="ALCOHOL DEHYDROGENASE"/>
    <property type="match status" value="1"/>
</dbReference>
<comment type="caution">
    <text evidence="3">The sequence shown here is derived from an EMBL/GenBank/DDBJ whole genome shotgun (WGS) entry which is preliminary data.</text>
</comment>